<dbReference type="Gene3D" id="3.40.190.10">
    <property type="entry name" value="Periplasmic binding protein-like II"/>
    <property type="match status" value="2"/>
</dbReference>
<protein>
    <submittedName>
        <fullName evidence="1">Extracellular solute-binding protein</fullName>
    </submittedName>
</protein>
<reference evidence="2" key="1">
    <citation type="submission" date="2023-07" db="EMBL/GenBank/DDBJ databases">
        <title>Conexibacter stalactiti sp. nov., isolated from stalactites in a lava cave and emended description of the genus Conexibacter.</title>
        <authorList>
            <person name="Lee S.D."/>
        </authorList>
    </citation>
    <scope>NUCLEOTIDE SEQUENCE [LARGE SCALE GENOMIC DNA]</scope>
    <source>
        <strain evidence="2">KCTC 39840</strain>
    </source>
</reference>
<gene>
    <name evidence="1" type="ORF">R7226_31135</name>
</gene>
<evidence type="ECO:0000313" key="1">
    <source>
        <dbReference type="EMBL" id="MDW5598854.1"/>
    </source>
</evidence>
<dbReference type="RefSeq" id="WP_318601448.1">
    <property type="nucleotide sequence ID" value="NZ_JAWSTH010000199.1"/>
</dbReference>
<feature type="non-terminal residue" evidence="1">
    <location>
        <position position="362"/>
    </location>
</feature>
<organism evidence="1 2">
    <name type="scientific">Conexibacter stalactiti</name>
    <dbReference type="NCBI Taxonomy" id="1940611"/>
    <lineage>
        <taxon>Bacteria</taxon>
        <taxon>Bacillati</taxon>
        <taxon>Actinomycetota</taxon>
        <taxon>Thermoleophilia</taxon>
        <taxon>Solirubrobacterales</taxon>
        <taxon>Conexibacteraceae</taxon>
        <taxon>Conexibacter</taxon>
    </lineage>
</organism>
<reference evidence="1 2" key="2">
    <citation type="submission" date="2023-10" db="EMBL/GenBank/DDBJ databases">
        <authorList>
            <person name="Han X.F."/>
        </authorList>
    </citation>
    <scope>NUCLEOTIDE SEQUENCE [LARGE SCALE GENOMIC DNA]</scope>
    <source>
        <strain evidence="1 2">KCTC 39840</strain>
    </source>
</reference>
<sequence length="362" mass="37934">MRAIGWDHPRCAEPMLAASAAWHELTGVTVAWEFRPLAAFNDQPLHELAPDYDLLVIDHPAIAEAVEHGALRPLEELLPAERVLRLTQEAVGPSGASYRWDGATWALAVDAACHVSARRPRLLEQLGEEEPSTWPQVLDLARRHPGLVALPLLPADALCALLSIAATHGRAPTLADPAPQAAIELLAELTPLLHPASWSCAPPRLLARMAGGEPIAYVPLTFGYSGLAGDHLRYGDVPAGPGGLRMPILGGAGLAVSATSRDAGLAAGFAAWLCDEPVQRELVLGHGGQPAHAAVWGDPARPGPAAGFLRDTRGSMVAAFARPAHPAWPAFHHDAGVALAGALAAGEPPAAVARRLRTLAQP</sequence>
<dbReference type="Proteomes" id="UP001284601">
    <property type="component" value="Unassembled WGS sequence"/>
</dbReference>
<dbReference type="InterPro" id="IPR050490">
    <property type="entry name" value="Bact_solute-bd_prot1"/>
</dbReference>
<dbReference type="EMBL" id="JAWSTH010000199">
    <property type="protein sequence ID" value="MDW5598854.1"/>
    <property type="molecule type" value="Genomic_DNA"/>
</dbReference>
<dbReference type="InterPro" id="IPR006059">
    <property type="entry name" value="SBP"/>
</dbReference>
<dbReference type="Pfam" id="PF13416">
    <property type="entry name" value="SBP_bac_8"/>
    <property type="match status" value="1"/>
</dbReference>
<name>A0ABU4I0G4_9ACTN</name>
<dbReference type="SUPFAM" id="SSF53850">
    <property type="entry name" value="Periplasmic binding protein-like II"/>
    <property type="match status" value="1"/>
</dbReference>
<keyword evidence="2" id="KW-1185">Reference proteome</keyword>
<comment type="caution">
    <text evidence="1">The sequence shown here is derived from an EMBL/GenBank/DDBJ whole genome shotgun (WGS) entry which is preliminary data.</text>
</comment>
<dbReference type="PANTHER" id="PTHR43649">
    <property type="entry name" value="ARABINOSE-BINDING PROTEIN-RELATED"/>
    <property type="match status" value="1"/>
</dbReference>
<proteinExistence type="predicted"/>
<accession>A0ABU4I0G4</accession>
<evidence type="ECO:0000313" key="2">
    <source>
        <dbReference type="Proteomes" id="UP001284601"/>
    </source>
</evidence>